<accession>A0A9D2HZ53</accession>
<evidence type="ECO:0000313" key="3">
    <source>
        <dbReference type="Proteomes" id="UP000823862"/>
    </source>
</evidence>
<sequence>MADNYLEKQYEDYEARKAAWEWERKHGKKIKKGVPKQPEPVRPLHPDDLDAIEEDEEEEEGR</sequence>
<evidence type="ECO:0000256" key="1">
    <source>
        <dbReference type="SAM" id="MobiDB-lite"/>
    </source>
</evidence>
<organism evidence="2 3">
    <name type="scientific">Candidatus Bacteroides avicola</name>
    <dbReference type="NCBI Taxonomy" id="2838468"/>
    <lineage>
        <taxon>Bacteria</taxon>
        <taxon>Pseudomonadati</taxon>
        <taxon>Bacteroidota</taxon>
        <taxon>Bacteroidia</taxon>
        <taxon>Bacteroidales</taxon>
        <taxon>Bacteroidaceae</taxon>
        <taxon>Bacteroides</taxon>
    </lineage>
</organism>
<feature type="compositionally biased region" description="Acidic residues" evidence="1">
    <location>
        <begin position="49"/>
        <end position="62"/>
    </location>
</feature>
<proteinExistence type="predicted"/>
<name>A0A9D2HZ53_9BACE</name>
<evidence type="ECO:0000313" key="2">
    <source>
        <dbReference type="EMBL" id="HJA86753.1"/>
    </source>
</evidence>
<protein>
    <recommendedName>
        <fullName evidence="4">Dehydrogenase</fullName>
    </recommendedName>
</protein>
<comment type="caution">
    <text evidence="2">The sequence shown here is derived from an EMBL/GenBank/DDBJ whole genome shotgun (WGS) entry which is preliminary data.</text>
</comment>
<dbReference type="AlphaFoldDB" id="A0A9D2HZ53"/>
<gene>
    <name evidence="2" type="ORF">H9950_11320</name>
</gene>
<reference evidence="2" key="2">
    <citation type="submission" date="2021-04" db="EMBL/GenBank/DDBJ databases">
        <authorList>
            <person name="Gilroy R."/>
        </authorList>
    </citation>
    <scope>NUCLEOTIDE SEQUENCE</scope>
    <source>
        <strain evidence="2">ChiHjej12B11-9795</strain>
    </source>
</reference>
<dbReference type="Proteomes" id="UP000823862">
    <property type="component" value="Unassembled WGS sequence"/>
</dbReference>
<reference evidence="2" key="1">
    <citation type="journal article" date="2021" name="PeerJ">
        <title>Extensive microbial diversity within the chicken gut microbiome revealed by metagenomics and culture.</title>
        <authorList>
            <person name="Gilroy R."/>
            <person name="Ravi A."/>
            <person name="Getino M."/>
            <person name="Pursley I."/>
            <person name="Horton D.L."/>
            <person name="Alikhan N.F."/>
            <person name="Baker D."/>
            <person name="Gharbi K."/>
            <person name="Hall N."/>
            <person name="Watson M."/>
            <person name="Adriaenssens E.M."/>
            <person name="Foster-Nyarko E."/>
            <person name="Jarju S."/>
            <person name="Secka A."/>
            <person name="Antonio M."/>
            <person name="Oren A."/>
            <person name="Chaudhuri R.R."/>
            <person name="La Ragione R."/>
            <person name="Hildebrand F."/>
            <person name="Pallen M.J."/>
        </authorList>
    </citation>
    <scope>NUCLEOTIDE SEQUENCE</scope>
    <source>
        <strain evidence="2">ChiHjej12B11-9795</strain>
    </source>
</reference>
<dbReference type="EMBL" id="DWZI01000059">
    <property type="protein sequence ID" value="HJA86753.1"/>
    <property type="molecule type" value="Genomic_DNA"/>
</dbReference>
<feature type="region of interest" description="Disordered" evidence="1">
    <location>
        <begin position="27"/>
        <end position="62"/>
    </location>
</feature>
<evidence type="ECO:0008006" key="4">
    <source>
        <dbReference type="Google" id="ProtNLM"/>
    </source>
</evidence>